<dbReference type="InterPro" id="IPR001509">
    <property type="entry name" value="Epimerase_deHydtase"/>
</dbReference>
<feature type="domain" description="NAD-dependent epimerase/dehydratase" evidence="2">
    <location>
        <begin position="5"/>
        <end position="187"/>
    </location>
</feature>
<evidence type="ECO:0000256" key="1">
    <source>
        <dbReference type="ARBA" id="ARBA00007637"/>
    </source>
</evidence>
<dbReference type="EMBL" id="BARS01053660">
    <property type="protein sequence ID" value="GAG52902.1"/>
    <property type="molecule type" value="Genomic_DNA"/>
</dbReference>
<reference evidence="3" key="1">
    <citation type="journal article" date="2014" name="Front. Microbiol.">
        <title>High frequency of phylogenetically diverse reductive dehalogenase-homologous genes in deep subseafloor sedimentary metagenomes.</title>
        <authorList>
            <person name="Kawai M."/>
            <person name="Futagami T."/>
            <person name="Toyoda A."/>
            <person name="Takaki Y."/>
            <person name="Nishi S."/>
            <person name="Hori S."/>
            <person name="Arai W."/>
            <person name="Tsubouchi T."/>
            <person name="Morono Y."/>
            <person name="Uchiyama I."/>
            <person name="Ito T."/>
            <person name="Fujiyama A."/>
            <person name="Inagaki F."/>
            <person name="Takami H."/>
        </authorList>
    </citation>
    <scope>NUCLEOTIDE SEQUENCE</scope>
    <source>
        <strain evidence="3">Expedition CK06-06</strain>
    </source>
</reference>
<dbReference type="PANTHER" id="PTHR43000">
    <property type="entry name" value="DTDP-D-GLUCOSE 4,6-DEHYDRATASE-RELATED"/>
    <property type="match status" value="1"/>
</dbReference>
<evidence type="ECO:0000313" key="3">
    <source>
        <dbReference type="EMBL" id="GAG52902.1"/>
    </source>
</evidence>
<dbReference type="Gene3D" id="3.40.50.720">
    <property type="entry name" value="NAD(P)-binding Rossmann-like Domain"/>
    <property type="match status" value="1"/>
</dbReference>
<proteinExistence type="inferred from homology"/>
<name>X0Z333_9ZZZZ</name>
<sequence>MQRYLVTGGAGFIGCHLVEKLTKLGKDVVVYDNLSFGKLENIQDFLDKITFINKDINDRVFLKKTVEEFVPDVVIHLAAIHFIPYCNENPMEAVHVNVEGTHTLLDVCSRCRPSKMLFASTAAVYPPSDVPHQENHGTKPFDIYGASKICGETLMQLFAEQTLVPTASCRFFNAYGPKETNDHVIPHI</sequence>
<dbReference type="InterPro" id="IPR036291">
    <property type="entry name" value="NAD(P)-bd_dom_sf"/>
</dbReference>
<accession>X0Z333</accession>
<dbReference type="PROSITE" id="PS51257">
    <property type="entry name" value="PROKAR_LIPOPROTEIN"/>
    <property type="match status" value="1"/>
</dbReference>
<feature type="non-terminal residue" evidence="3">
    <location>
        <position position="188"/>
    </location>
</feature>
<gene>
    <name evidence="3" type="ORF">S01H1_79576</name>
</gene>
<protein>
    <recommendedName>
        <fullName evidence="2">NAD-dependent epimerase/dehydratase domain-containing protein</fullName>
    </recommendedName>
</protein>
<comment type="similarity">
    <text evidence="1">Belongs to the NAD(P)-dependent epimerase/dehydratase family.</text>
</comment>
<dbReference type="Pfam" id="PF01370">
    <property type="entry name" value="Epimerase"/>
    <property type="match status" value="1"/>
</dbReference>
<comment type="caution">
    <text evidence="3">The sequence shown here is derived from an EMBL/GenBank/DDBJ whole genome shotgun (WGS) entry which is preliminary data.</text>
</comment>
<evidence type="ECO:0000259" key="2">
    <source>
        <dbReference type="Pfam" id="PF01370"/>
    </source>
</evidence>
<dbReference type="SUPFAM" id="SSF51735">
    <property type="entry name" value="NAD(P)-binding Rossmann-fold domains"/>
    <property type="match status" value="1"/>
</dbReference>
<organism evidence="3">
    <name type="scientific">marine sediment metagenome</name>
    <dbReference type="NCBI Taxonomy" id="412755"/>
    <lineage>
        <taxon>unclassified sequences</taxon>
        <taxon>metagenomes</taxon>
        <taxon>ecological metagenomes</taxon>
    </lineage>
</organism>
<dbReference type="AlphaFoldDB" id="X0Z333"/>